<protein>
    <submittedName>
        <fullName evidence="1">Uncharacterized protein</fullName>
    </submittedName>
</protein>
<accession>X0ZID5</accession>
<sequence length="51" mass="5990">MTKTQLIDKIIRIIQKHTRTEALGSYNCALKNHYPLDYEKCINEIAELIKN</sequence>
<organism evidence="1">
    <name type="scientific">marine sediment metagenome</name>
    <dbReference type="NCBI Taxonomy" id="412755"/>
    <lineage>
        <taxon>unclassified sequences</taxon>
        <taxon>metagenomes</taxon>
        <taxon>ecological metagenomes</taxon>
    </lineage>
</organism>
<gene>
    <name evidence="1" type="ORF">S01H4_18374</name>
</gene>
<proteinExistence type="predicted"/>
<name>X0ZID5_9ZZZZ</name>
<evidence type="ECO:0000313" key="1">
    <source>
        <dbReference type="EMBL" id="GAG69400.1"/>
    </source>
</evidence>
<reference evidence="1" key="1">
    <citation type="journal article" date="2014" name="Front. Microbiol.">
        <title>High frequency of phylogenetically diverse reductive dehalogenase-homologous genes in deep subseafloor sedimentary metagenomes.</title>
        <authorList>
            <person name="Kawai M."/>
            <person name="Futagami T."/>
            <person name="Toyoda A."/>
            <person name="Takaki Y."/>
            <person name="Nishi S."/>
            <person name="Hori S."/>
            <person name="Arai W."/>
            <person name="Tsubouchi T."/>
            <person name="Morono Y."/>
            <person name="Uchiyama I."/>
            <person name="Ito T."/>
            <person name="Fujiyama A."/>
            <person name="Inagaki F."/>
            <person name="Takami H."/>
        </authorList>
    </citation>
    <scope>NUCLEOTIDE SEQUENCE</scope>
    <source>
        <strain evidence="1">Expedition CK06-06</strain>
    </source>
</reference>
<dbReference type="EMBL" id="BART01008139">
    <property type="protein sequence ID" value="GAG69400.1"/>
    <property type="molecule type" value="Genomic_DNA"/>
</dbReference>
<dbReference type="AlphaFoldDB" id="X0ZID5"/>
<comment type="caution">
    <text evidence="1">The sequence shown here is derived from an EMBL/GenBank/DDBJ whole genome shotgun (WGS) entry which is preliminary data.</text>
</comment>